<comment type="caution">
    <text evidence="1">The sequence shown here is derived from an EMBL/GenBank/DDBJ whole genome shotgun (WGS) entry which is preliminary data.</text>
</comment>
<gene>
    <name evidence="1" type="ORF">VKT23_011192</name>
</gene>
<accession>A0ABR1JDF8</accession>
<evidence type="ECO:0000313" key="1">
    <source>
        <dbReference type="EMBL" id="KAK7454436.1"/>
    </source>
</evidence>
<organism evidence="1 2">
    <name type="scientific">Marasmiellus scandens</name>
    <dbReference type="NCBI Taxonomy" id="2682957"/>
    <lineage>
        <taxon>Eukaryota</taxon>
        <taxon>Fungi</taxon>
        <taxon>Dikarya</taxon>
        <taxon>Basidiomycota</taxon>
        <taxon>Agaricomycotina</taxon>
        <taxon>Agaricomycetes</taxon>
        <taxon>Agaricomycetidae</taxon>
        <taxon>Agaricales</taxon>
        <taxon>Marasmiineae</taxon>
        <taxon>Omphalotaceae</taxon>
        <taxon>Marasmiellus</taxon>
    </lineage>
</organism>
<sequence>MSTVLRLATTQSRAVSKAIKPSFTRSFHSPFVVLGKDATSTATASTPSFSYEKASETSEDAHVGLRTHVVAPNPTSMFKQVPTGAFPVSLSYAEHSQVAAEQISRK</sequence>
<proteinExistence type="predicted"/>
<reference evidence="1 2" key="1">
    <citation type="submission" date="2024-01" db="EMBL/GenBank/DDBJ databases">
        <title>A draft genome for the cacao thread blight pathogen Marasmiellus scandens.</title>
        <authorList>
            <person name="Baruah I.K."/>
            <person name="Leung J."/>
            <person name="Bukari Y."/>
            <person name="Amoako-Attah I."/>
            <person name="Meinhardt L.W."/>
            <person name="Bailey B.A."/>
            <person name="Cohen S.P."/>
        </authorList>
    </citation>
    <scope>NUCLEOTIDE SEQUENCE [LARGE SCALE GENOMIC DNA]</scope>
    <source>
        <strain evidence="1 2">GH-19</strain>
    </source>
</reference>
<protein>
    <submittedName>
        <fullName evidence="1">Uncharacterized protein</fullName>
    </submittedName>
</protein>
<dbReference type="EMBL" id="JBANRG010000024">
    <property type="protein sequence ID" value="KAK7454436.1"/>
    <property type="molecule type" value="Genomic_DNA"/>
</dbReference>
<dbReference type="Proteomes" id="UP001498398">
    <property type="component" value="Unassembled WGS sequence"/>
</dbReference>
<evidence type="ECO:0000313" key="2">
    <source>
        <dbReference type="Proteomes" id="UP001498398"/>
    </source>
</evidence>
<name>A0ABR1JDF8_9AGAR</name>
<keyword evidence="2" id="KW-1185">Reference proteome</keyword>